<evidence type="ECO:0000256" key="1">
    <source>
        <dbReference type="SAM" id="SignalP"/>
    </source>
</evidence>
<sequence>MKKLFLPLTAFVLLTSTMSSCDSVNHLSNIPGLNGGITQNEAQQGIQQVLLNGILDGVLNLNKKDGFFGNAAYKLLLPEDAQKVVGTLKSIGLGSVVDQAVLQINRSAEDAVGLAKPIFTNAVKQMTVTDALQLVKGGNNSITNYFKSKTTDQLIAAFKPVIASSLNKTDATKYYGDIVKTYNSIPLTKNKINPDLTDYVAKNASNALFDQIAKEEVNIRQNPVARTTDILKKVFGQQSK</sequence>
<organism evidence="2 3">
    <name type="scientific">Pseudopedobacter saltans</name>
    <dbReference type="NCBI Taxonomy" id="151895"/>
    <lineage>
        <taxon>Bacteria</taxon>
        <taxon>Pseudomonadati</taxon>
        <taxon>Bacteroidota</taxon>
        <taxon>Sphingobacteriia</taxon>
        <taxon>Sphingobacteriales</taxon>
        <taxon>Sphingobacteriaceae</taxon>
        <taxon>Pseudopedobacter</taxon>
    </lineage>
</organism>
<dbReference type="PROSITE" id="PS51257">
    <property type="entry name" value="PROKAR_LIPOPROTEIN"/>
    <property type="match status" value="1"/>
</dbReference>
<dbReference type="AlphaFoldDB" id="A0A2W5F7K1"/>
<proteinExistence type="predicted"/>
<evidence type="ECO:0000313" key="2">
    <source>
        <dbReference type="EMBL" id="PZP49620.1"/>
    </source>
</evidence>
<name>A0A2W5F7K1_9SPHI</name>
<keyword evidence="1" id="KW-0732">Signal</keyword>
<feature type="signal peptide" evidence="1">
    <location>
        <begin position="1"/>
        <end position="21"/>
    </location>
</feature>
<accession>A0A2W5F7K1</accession>
<dbReference type="InterPro" id="IPR025245">
    <property type="entry name" value="DUF4197"/>
</dbReference>
<protein>
    <submittedName>
        <fullName evidence="2">DUF4197 domain-containing protein</fullName>
    </submittedName>
</protein>
<dbReference type="EMBL" id="QFOI01000103">
    <property type="protein sequence ID" value="PZP49620.1"/>
    <property type="molecule type" value="Genomic_DNA"/>
</dbReference>
<evidence type="ECO:0000313" key="3">
    <source>
        <dbReference type="Proteomes" id="UP000249645"/>
    </source>
</evidence>
<gene>
    <name evidence="2" type="ORF">DI598_07410</name>
</gene>
<reference evidence="2 3" key="1">
    <citation type="submission" date="2017-11" db="EMBL/GenBank/DDBJ databases">
        <title>Infants hospitalized years apart are colonized by the same room-sourced microbial strains.</title>
        <authorList>
            <person name="Brooks B."/>
            <person name="Olm M.R."/>
            <person name="Firek B.A."/>
            <person name="Baker R."/>
            <person name="Thomas B.C."/>
            <person name="Morowitz M.J."/>
            <person name="Banfield J.F."/>
        </authorList>
    </citation>
    <scope>NUCLEOTIDE SEQUENCE [LARGE SCALE GENOMIC DNA]</scope>
    <source>
        <strain evidence="2">S2_009_000_R2_76</strain>
    </source>
</reference>
<comment type="caution">
    <text evidence="2">The sequence shown here is derived from an EMBL/GenBank/DDBJ whole genome shotgun (WGS) entry which is preliminary data.</text>
</comment>
<dbReference type="Proteomes" id="UP000249645">
    <property type="component" value="Unassembled WGS sequence"/>
</dbReference>
<feature type="chain" id="PRO_5016089349" evidence="1">
    <location>
        <begin position="22"/>
        <end position="240"/>
    </location>
</feature>
<dbReference type="Pfam" id="PF13852">
    <property type="entry name" value="DUF4197"/>
    <property type="match status" value="1"/>
</dbReference>